<protein>
    <submittedName>
        <fullName evidence="1">BioH protein, putative</fullName>
    </submittedName>
</protein>
<accession>A0A0U3MMC3</accession>
<dbReference type="Pfam" id="PF12146">
    <property type="entry name" value="Hydrolase_4"/>
    <property type="match status" value="1"/>
</dbReference>
<dbReference type="AlphaFoldDB" id="A0A0U3MMC3"/>
<dbReference type="KEGG" id="rdp:RD2015_4171"/>
<dbReference type="InterPro" id="IPR029058">
    <property type="entry name" value="AB_hydrolase_fold"/>
</dbReference>
<name>A0A0U3MMC3_9BURK</name>
<organism evidence="1 2">
    <name type="scientific">Roseateles depolymerans</name>
    <dbReference type="NCBI Taxonomy" id="76731"/>
    <lineage>
        <taxon>Bacteria</taxon>
        <taxon>Pseudomonadati</taxon>
        <taxon>Pseudomonadota</taxon>
        <taxon>Betaproteobacteria</taxon>
        <taxon>Burkholderiales</taxon>
        <taxon>Sphaerotilaceae</taxon>
        <taxon>Roseateles</taxon>
    </lineage>
</organism>
<dbReference type="EMBL" id="CP013729">
    <property type="protein sequence ID" value="ALV08620.1"/>
    <property type="molecule type" value="Genomic_DNA"/>
</dbReference>
<keyword evidence="2" id="KW-1185">Reference proteome</keyword>
<proteinExistence type="predicted"/>
<dbReference type="PATRIC" id="fig|76731.3.peg.4273"/>
<evidence type="ECO:0000313" key="1">
    <source>
        <dbReference type="EMBL" id="ALV08620.1"/>
    </source>
</evidence>
<dbReference type="Proteomes" id="UP000060699">
    <property type="component" value="Chromosome"/>
</dbReference>
<dbReference type="Gene3D" id="3.40.50.1820">
    <property type="entry name" value="alpha/beta hydrolase"/>
    <property type="match status" value="1"/>
</dbReference>
<dbReference type="RefSeq" id="WP_083525848.1">
    <property type="nucleotide sequence ID" value="NZ_CP013729.1"/>
</dbReference>
<sequence length="250" mass="27445">MHSALPLHRKLAIAGWLHTSAMTRLVLLPGMDGTGELFDPFIAALHGIIPTSVVRYPAHLARYESLTAWASATLPTDEPYVLLGESFSGPIALTLAAERPTGLSGLILCASFARCPSVWLTRMRPALGWLPPLPPPRALLRHLLCNGDQASPETFAALQSAVSRSTPRVLLERLREVASVDVLATVNRIEVPLLYLHARQDRLVSIQSFQEIRRARPSTQLAEFDAPHLLLQTAPEATSFAVREFLDAQR</sequence>
<dbReference type="SUPFAM" id="SSF53474">
    <property type="entry name" value="alpha/beta-Hydrolases"/>
    <property type="match status" value="1"/>
</dbReference>
<dbReference type="InterPro" id="IPR022742">
    <property type="entry name" value="Hydrolase_4"/>
</dbReference>
<gene>
    <name evidence="1" type="ORF">RD2015_4171</name>
</gene>
<dbReference type="OrthoDB" id="8561148at2"/>
<evidence type="ECO:0000313" key="2">
    <source>
        <dbReference type="Proteomes" id="UP000060699"/>
    </source>
</evidence>
<dbReference type="STRING" id="76731.RD2015_4171"/>
<reference evidence="1 2" key="1">
    <citation type="submission" date="2015-12" db="EMBL/GenBank/DDBJ databases">
        <title>Complete genome of Roseateles depolymerans KCTC 42856.</title>
        <authorList>
            <person name="Kim K.M."/>
        </authorList>
    </citation>
    <scope>NUCLEOTIDE SEQUENCE [LARGE SCALE GENOMIC DNA]</scope>
    <source>
        <strain evidence="1 2">KCTC 42856</strain>
    </source>
</reference>